<evidence type="ECO:0000313" key="3">
    <source>
        <dbReference type="EMBL" id="MBV7255198.1"/>
    </source>
</evidence>
<name>A0ABS6SAS7_9SPHN</name>
<evidence type="ECO:0000313" key="4">
    <source>
        <dbReference type="Proteomes" id="UP000722336"/>
    </source>
</evidence>
<dbReference type="InterPro" id="IPR032876">
    <property type="entry name" value="J_dom"/>
</dbReference>
<dbReference type="InterPro" id="IPR056490">
    <property type="entry name" value="Rcc01698_C"/>
</dbReference>
<dbReference type="Pfam" id="PF13550">
    <property type="entry name" value="Phage-tail_3"/>
    <property type="match status" value="1"/>
</dbReference>
<keyword evidence="4" id="KW-1185">Reference proteome</keyword>
<gene>
    <name evidence="3" type="ORF">KCG44_00215</name>
</gene>
<evidence type="ECO:0000259" key="1">
    <source>
        <dbReference type="Pfam" id="PF13550"/>
    </source>
</evidence>
<dbReference type="Pfam" id="PF23666">
    <property type="entry name" value="Rcc01698_C"/>
    <property type="match status" value="1"/>
</dbReference>
<proteinExistence type="predicted"/>
<accession>A0ABS6SAS7</accession>
<dbReference type="RefSeq" id="WP_218443466.1">
    <property type="nucleotide sequence ID" value="NZ_JAGSPA010000001.1"/>
</dbReference>
<sequence>MASVVLTAAGAFIGGPIGAAIGAVVGSEIDRRVLFKPKGREGPRLTDLSVQGSDYGAPLARHYGTVRSAGTVIWTSGLKETAHRSGGGKRSGGRTTSYSYSASFAIAIAAREIGRVGRIWADGKLLRGAAGNLLAGGTVRTYRGTERQEPDPLIEASLGPGMAPAYRGLAYLVFDGLELADFANRIPNISAEIFADEGVADAAAIAADLVNVVDGRVVAGESGRAVTGFSVANSADVAGVVGSLDVIAPMSVIAMPEGLRFSSRMMGQTELVSADRLMADKSGAVHVGDRSRLGERGLPSAFTLAANDPERDYQPSVQRAIRSQALGSGERHFDVAASLNAAEAKRVAEAHLSDLWARRSEARRRLPIRYISLMPGDIVNIAGDGEWHVRQVEVEGLSVAVQLERRRGTMLALPNADAGDSLPQLDVPQGATMSHVMELPPIGGEGDADPRVWIAAGGASAGWRRAEIWISGDGGESWRSIGVVSTPSLMGTAASALPAAATAGWDETSRLTVELLDDQVLTGTTASAVLGGQNLALVGEELVQFRDAVQTGPKLWELSGLLRGRRGTEAAAASHAANERFVLLEPEVLFPLDFALSDIGRTLLVKAVGPADSLPTAPEVSLAISGRSLRPLSPVHLSVLRSADGDLTVHWIRRSRRGFGWPDGSDVPLAEENEVYRVEIAASGDVRTFHVDREEFTYTLSQQQADFGGSLGSAILTVRQVSQSVGAGDAAELSF</sequence>
<comment type="caution">
    <text evidence="3">The sequence shown here is derived from an EMBL/GenBank/DDBJ whole genome shotgun (WGS) entry which is preliminary data.</text>
</comment>
<dbReference type="EMBL" id="JAGSPA010000001">
    <property type="protein sequence ID" value="MBV7255198.1"/>
    <property type="molecule type" value="Genomic_DNA"/>
</dbReference>
<dbReference type="Proteomes" id="UP000722336">
    <property type="component" value="Unassembled WGS sequence"/>
</dbReference>
<reference evidence="3 4" key="1">
    <citation type="submission" date="2021-04" db="EMBL/GenBank/DDBJ databases">
        <authorList>
            <person name="Pira H."/>
            <person name="Risdian C."/>
            <person name="Wink J."/>
        </authorList>
    </citation>
    <scope>NUCLEOTIDE SEQUENCE [LARGE SCALE GENOMIC DNA]</scope>
    <source>
        <strain evidence="3 4">WHA3</strain>
    </source>
</reference>
<protein>
    <submittedName>
        <fullName evidence="3">Phage tail protein</fullName>
    </submittedName>
</protein>
<feature type="domain" description="Tip attachment protein J" evidence="1">
    <location>
        <begin position="249"/>
        <end position="392"/>
    </location>
</feature>
<organism evidence="3 4">
    <name type="scientific">Pacificimonas pallii</name>
    <dbReference type="NCBI Taxonomy" id="2827236"/>
    <lineage>
        <taxon>Bacteria</taxon>
        <taxon>Pseudomonadati</taxon>
        <taxon>Pseudomonadota</taxon>
        <taxon>Alphaproteobacteria</taxon>
        <taxon>Sphingomonadales</taxon>
        <taxon>Sphingosinicellaceae</taxon>
        <taxon>Pacificimonas</taxon>
    </lineage>
</organism>
<evidence type="ECO:0000259" key="2">
    <source>
        <dbReference type="Pfam" id="PF23666"/>
    </source>
</evidence>
<feature type="domain" description="Rcc01698-like C-terminal" evidence="2">
    <location>
        <begin position="489"/>
        <end position="582"/>
    </location>
</feature>